<dbReference type="Gene3D" id="3.40.50.10610">
    <property type="entry name" value="ABC-type transport auxiliary lipoprotein component"/>
    <property type="match status" value="1"/>
</dbReference>
<dbReference type="Proteomes" id="UP001202550">
    <property type="component" value="Unassembled WGS sequence"/>
</dbReference>
<reference evidence="2 3" key="1">
    <citation type="submission" date="2022-05" db="EMBL/GenBank/DDBJ databases">
        <title>Seasonal and diel survey of microbial diversity of the Tyrrhenian coast.</title>
        <authorList>
            <person name="Gattoni G."/>
            <person name="Corral P."/>
        </authorList>
    </citation>
    <scope>NUCLEOTIDE SEQUENCE [LARGE SCALE GENOMIC DNA]</scope>
    <source>
        <strain evidence="2 3">V10</strain>
    </source>
</reference>
<dbReference type="EMBL" id="JALZWP010000022">
    <property type="protein sequence ID" value="MCL1630061.1"/>
    <property type="molecule type" value="Genomic_DNA"/>
</dbReference>
<gene>
    <name evidence="2" type="ORF">M3N55_15100</name>
</gene>
<organism evidence="2 3">
    <name type="scientific">Roseinatronobacter domitianus</name>
    <dbReference type="NCBI Taxonomy" id="2940293"/>
    <lineage>
        <taxon>Bacteria</taxon>
        <taxon>Pseudomonadati</taxon>
        <taxon>Pseudomonadota</taxon>
        <taxon>Alphaproteobacteria</taxon>
        <taxon>Rhodobacterales</taxon>
        <taxon>Paracoccaceae</taxon>
        <taxon>Roseinatronobacter</taxon>
    </lineage>
</organism>
<name>A0ABT0M5C2_9RHOB</name>
<evidence type="ECO:0000256" key="1">
    <source>
        <dbReference type="SAM" id="MobiDB-lite"/>
    </source>
</evidence>
<dbReference type="Pfam" id="PF03783">
    <property type="entry name" value="CsgG"/>
    <property type="match status" value="1"/>
</dbReference>
<protein>
    <submittedName>
        <fullName evidence="2">Uncharacterized protein</fullName>
    </submittedName>
</protein>
<sequence>MTPATRNVALPDGPPVEEIITNFDEALVCLRGHIPEEITFGAGQVVDATGRESYAEGSTGRFVSQGAAEMVQSAMFRAGASVVNRRDPQILVTETQWGIRDIQRQIPVNFFISGSINSLDFIPGGGGSVEIGGVGPRYRQSRILIGLDLSLTDAFTGRILASVPLQRQIFSREVGFSAGRFFGDTLLSLDAGGQEREAVHFVLRQMLNLATFELLGQLVPENQYRECRVLIEPFTGRIETQRSATDNFIRSAMSTASEGGAQTQAGAPAAQPRAAVSAGQPSADETRIAAAASVDGQIKALVDRATIAAVRAISAAAEAKGSDSSNRAAKTAEAVQLARAAVQILQRAAELGLSGAEGDAAAVVVQRAMEDAMGVYAEIQAETPQSPALEEPLEQAVPPDDASPSGPPPHANAIPGGPGALTQPSPMIAPSLDGANGSQDTELLFGSP</sequence>
<dbReference type="InterPro" id="IPR005534">
    <property type="entry name" value="Curli_assmbl/transp-comp_CsgG"/>
</dbReference>
<keyword evidence="3" id="KW-1185">Reference proteome</keyword>
<accession>A0ABT0M5C2</accession>
<evidence type="ECO:0000313" key="3">
    <source>
        <dbReference type="Proteomes" id="UP001202550"/>
    </source>
</evidence>
<evidence type="ECO:0000313" key="2">
    <source>
        <dbReference type="EMBL" id="MCL1630061.1"/>
    </source>
</evidence>
<dbReference type="RefSeq" id="WP_249060657.1">
    <property type="nucleotide sequence ID" value="NZ_JALZWP010000022.1"/>
</dbReference>
<proteinExistence type="predicted"/>
<feature type="region of interest" description="Disordered" evidence="1">
    <location>
        <begin position="389"/>
        <end position="448"/>
    </location>
</feature>
<comment type="caution">
    <text evidence="2">The sequence shown here is derived from an EMBL/GenBank/DDBJ whole genome shotgun (WGS) entry which is preliminary data.</text>
</comment>